<proteinExistence type="inferred from homology"/>
<dbReference type="SUPFAM" id="SSF51569">
    <property type="entry name" value="Aldolase"/>
    <property type="match status" value="1"/>
</dbReference>
<dbReference type="InterPro" id="IPR013785">
    <property type="entry name" value="Aldolase_TIM"/>
</dbReference>
<evidence type="ECO:0000259" key="8">
    <source>
        <dbReference type="Pfam" id="PF07005"/>
    </source>
</evidence>
<accession>A0A061S3Y8</accession>
<dbReference type="GO" id="GO:0016491">
    <property type="term" value="F:oxidoreductase activity"/>
    <property type="evidence" value="ECO:0007669"/>
    <property type="project" value="InterPro"/>
</dbReference>
<dbReference type="Pfam" id="PF01116">
    <property type="entry name" value="F_bP_aldolase"/>
    <property type="match status" value="1"/>
</dbReference>
<evidence type="ECO:0000256" key="3">
    <source>
        <dbReference type="ARBA" id="ARBA00022741"/>
    </source>
</evidence>
<evidence type="ECO:0000256" key="6">
    <source>
        <dbReference type="ARBA" id="ARBA00023277"/>
    </source>
</evidence>
<dbReference type="Gene3D" id="1.10.1040.10">
    <property type="entry name" value="N-(1-d-carboxylethyl)-l-norvaline Dehydrogenase, domain 2"/>
    <property type="match status" value="1"/>
</dbReference>
<evidence type="ECO:0000256" key="2">
    <source>
        <dbReference type="ARBA" id="ARBA00022679"/>
    </source>
</evidence>
<dbReference type="GO" id="GO:0008270">
    <property type="term" value="F:zinc ion binding"/>
    <property type="evidence" value="ECO:0007669"/>
    <property type="project" value="InterPro"/>
</dbReference>
<dbReference type="AlphaFoldDB" id="A0A061S3Y8"/>
<dbReference type="EMBL" id="GBEZ01006433">
    <property type="protein sequence ID" value="JAC78968.1"/>
    <property type="molecule type" value="Transcribed_RNA"/>
</dbReference>
<evidence type="ECO:0000256" key="4">
    <source>
        <dbReference type="ARBA" id="ARBA00022777"/>
    </source>
</evidence>
<evidence type="ECO:0000259" key="7">
    <source>
        <dbReference type="Pfam" id="PF03446"/>
    </source>
</evidence>
<keyword evidence="4" id="KW-0418">Kinase</keyword>
<dbReference type="InterPro" id="IPR006115">
    <property type="entry name" value="6PGDH_NADP-bd"/>
</dbReference>
<evidence type="ECO:0000313" key="11">
    <source>
        <dbReference type="EMBL" id="JAC78968.1"/>
    </source>
</evidence>
<dbReference type="GO" id="GO:0050661">
    <property type="term" value="F:NADP binding"/>
    <property type="evidence" value="ECO:0007669"/>
    <property type="project" value="InterPro"/>
</dbReference>
<dbReference type="InterPro" id="IPR037051">
    <property type="entry name" value="4-carb_acid_sugar_kinase_N_sf"/>
</dbReference>
<evidence type="ECO:0000259" key="9">
    <source>
        <dbReference type="Pfam" id="PF14833"/>
    </source>
</evidence>
<evidence type="ECO:0000259" key="10">
    <source>
        <dbReference type="Pfam" id="PF17042"/>
    </source>
</evidence>
<dbReference type="GO" id="GO:0005524">
    <property type="term" value="F:ATP binding"/>
    <property type="evidence" value="ECO:0007669"/>
    <property type="project" value="UniProtKB-KW"/>
</dbReference>
<dbReference type="SUPFAM" id="SSF142764">
    <property type="entry name" value="YgbK-like"/>
    <property type="match status" value="1"/>
</dbReference>
<dbReference type="Pfam" id="PF17042">
    <property type="entry name" value="NBD_C"/>
    <property type="match status" value="1"/>
</dbReference>
<dbReference type="InterPro" id="IPR008927">
    <property type="entry name" value="6-PGluconate_DH-like_C_sf"/>
</dbReference>
<dbReference type="SUPFAM" id="SSF48179">
    <property type="entry name" value="6-phosphogluconate dehydrogenase C-terminal domain-like"/>
    <property type="match status" value="1"/>
</dbReference>
<dbReference type="GO" id="GO:0016301">
    <property type="term" value="F:kinase activity"/>
    <property type="evidence" value="ECO:0007669"/>
    <property type="project" value="UniProtKB-KW"/>
</dbReference>
<dbReference type="InterPro" id="IPR013328">
    <property type="entry name" value="6PGD_dom2"/>
</dbReference>
<dbReference type="InterPro" id="IPR029154">
    <property type="entry name" value="HIBADH-like_NADP-bd"/>
</dbReference>
<dbReference type="PROSITE" id="PS00895">
    <property type="entry name" value="3_HYDROXYISOBUT_DH"/>
    <property type="match status" value="1"/>
</dbReference>
<dbReference type="InterPro" id="IPR042213">
    <property type="entry name" value="NBD_C_sf"/>
</dbReference>
<dbReference type="Gene3D" id="3.40.980.20">
    <property type="entry name" value="Four-carbon acid sugar kinase, nucleotide binding domain"/>
    <property type="match status" value="1"/>
</dbReference>
<dbReference type="Gene3D" id="3.40.50.10840">
    <property type="entry name" value="Putative sugar-binding, N-terminal domain"/>
    <property type="match status" value="1"/>
</dbReference>
<dbReference type="InterPro" id="IPR010737">
    <property type="entry name" value="4-carb_acid_sugar_kinase_N"/>
</dbReference>
<dbReference type="GO" id="GO:0016832">
    <property type="term" value="F:aldehyde-lyase activity"/>
    <property type="evidence" value="ECO:0007669"/>
    <property type="project" value="InterPro"/>
</dbReference>
<dbReference type="Gene3D" id="3.40.50.720">
    <property type="entry name" value="NAD(P)-binding Rossmann-like Domain"/>
    <property type="match status" value="1"/>
</dbReference>
<keyword evidence="2" id="KW-0808">Transferase</keyword>
<protein>
    <submittedName>
        <fullName evidence="11">Ketose-bisphosphate aldolase class-ii family protein isoform 1</fullName>
    </submittedName>
</protein>
<dbReference type="GO" id="GO:0051287">
    <property type="term" value="F:NAD binding"/>
    <property type="evidence" value="ECO:0007669"/>
    <property type="project" value="InterPro"/>
</dbReference>
<dbReference type="Pfam" id="PF03446">
    <property type="entry name" value="NAD_binding_2"/>
    <property type="match status" value="1"/>
</dbReference>
<dbReference type="InterPro" id="IPR036291">
    <property type="entry name" value="NAD(P)-bd_dom_sf"/>
</dbReference>
<dbReference type="InterPro" id="IPR000771">
    <property type="entry name" value="FBA_II"/>
</dbReference>
<keyword evidence="3" id="KW-0547">Nucleotide-binding</keyword>
<keyword evidence="6" id="KW-0119">Carbohydrate metabolism</keyword>
<dbReference type="PANTHER" id="PTHR43060">
    <property type="entry name" value="3-HYDROXYISOBUTYRATE DEHYDROGENASE-LIKE 1, MITOCHONDRIAL-RELATED"/>
    <property type="match status" value="1"/>
</dbReference>
<reference evidence="11" key="1">
    <citation type="submission" date="2014-05" db="EMBL/GenBank/DDBJ databases">
        <title>The transcriptome of the halophilic microalga Tetraselmis sp. GSL018 isolated from the Great Salt Lake, Utah.</title>
        <authorList>
            <person name="Jinkerson R.E."/>
            <person name="D'Adamo S."/>
            <person name="Posewitz M.C."/>
        </authorList>
    </citation>
    <scope>NUCLEOTIDE SEQUENCE</scope>
    <source>
        <strain evidence="11">GSL018</strain>
    </source>
</reference>
<dbReference type="InterPro" id="IPR002204">
    <property type="entry name" value="3-OH-isobutyrate_DH-rel_CS"/>
</dbReference>
<evidence type="ECO:0000256" key="5">
    <source>
        <dbReference type="ARBA" id="ARBA00022840"/>
    </source>
</evidence>
<dbReference type="SUPFAM" id="SSF51735">
    <property type="entry name" value="NAD(P)-binding Rossmann-fold domains"/>
    <property type="match status" value="1"/>
</dbReference>
<name>A0A061S3Y8_9CHLO</name>
<dbReference type="PANTHER" id="PTHR43060:SF17">
    <property type="entry name" value="L-THREONATE DEHYDROGENASE"/>
    <property type="match status" value="1"/>
</dbReference>
<dbReference type="Pfam" id="PF14833">
    <property type="entry name" value="NAD_binding_11"/>
    <property type="match status" value="1"/>
</dbReference>
<feature type="domain" description="Four-carbon acid sugar kinase N-terminal" evidence="8">
    <location>
        <begin position="347"/>
        <end position="580"/>
    </location>
</feature>
<feature type="domain" description="3-hydroxyisobutyrate dehydrogenase-like NAD-binding" evidence="9">
    <location>
        <begin position="173"/>
        <end position="292"/>
    </location>
</feature>
<dbReference type="Pfam" id="PF07005">
    <property type="entry name" value="SBD_N"/>
    <property type="match status" value="1"/>
</dbReference>
<gene>
    <name evidence="11" type="ORF">TSPGSL018_13864</name>
</gene>
<evidence type="ECO:0000256" key="1">
    <source>
        <dbReference type="ARBA" id="ARBA00005715"/>
    </source>
</evidence>
<feature type="domain" description="Four-carbon acid sugar kinase nucleotide binding" evidence="10">
    <location>
        <begin position="607"/>
        <end position="772"/>
    </location>
</feature>
<dbReference type="CDD" id="cd00947">
    <property type="entry name" value="TBP_aldolase_IIB"/>
    <property type="match status" value="1"/>
</dbReference>
<dbReference type="Gene3D" id="3.20.20.70">
    <property type="entry name" value="Aldolase class I"/>
    <property type="match status" value="1"/>
</dbReference>
<feature type="domain" description="6-phosphogluconate dehydrogenase NADP-binding" evidence="7">
    <location>
        <begin position="5"/>
        <end position="159"/>
    </location>
</feature>
<dbReference type="GO" id="GO:0005975">
    <property type="term" value="P:carbohydrate metabolic process"/>
    <property type="evidence" value="ECO:0007669"/>
    <property type="project" value="InterPro"/>
</dbReference>
<organism evidence="11">
    <name type="scientific">Tetraselmis sp. GSL018</name>
    <dbReference type="NCBI Taxonomy" id="582737"/>
    <lineage>
        <taxon>Eukaryota</taxon>
        <taxon>Viridiplantae</taxon>
        <taxon>Chlorophyta</taxon>
        <taxon>core chlorophytes</taxon>
        <taxon>Chlorodendrophyceae</taxon>
        <taxon>Chlorodendrales</taxon>
        <taxon>Chlorodendraceae</taxon>
        <taxon>Tetraselmis</taxon>
    </lineage>
</organism>
<comment type="similarity">
    <text evidence="1">Belongs to the four-carbon acid sugar kinase family.</text>
</comment>
<sequence length="1067" mass="109895">MAASVGFIGLGAMGSGMAASLVKAGFRVKGYDVWQPAVERFVAGGGLPAGSVAGAADGVTALVLMVVSGEQAEDILFRQGAADSLPQGSVVVLSSTVPPSTSRAIAERLTADKARGLEFVDAPVSGGVARAAEGALTIMASGTGGGLARASAVLGALTAAPPGKLFRIDGGPGAGSSIKMVNQLLAGVHIAAAAEAMALGAQMGLDTRQLYEIISQAAGSSWMFCNRVPQMLDDDPTPHSAMEIFVKDLGIVLAEGSRGRFPLPLSAAAHQQFLHGSALGLGRQSDAMVVKVFPGVSVASPGQEAATVKPGRIPLRGALAELPPEWSGPSADAIRSEVSAHRAPRVVVLDDDPTGTQTVHGIRVLTTWAVDALATELRSGSPGFFVLTNTRAMPEEEASRTVREICANLRAAADGVPFTVVLRSDSTLRGHFPAEGDAVSEVLGDFDVWVLCPFFLAGGRYTIGDVHYVKEGDDLVPAAETEFAQDKAFGYSSSNMKAYVEEKTRGRVKAADVVSFSVEELRSGGPDGVCRRLLSLSKGSVVVVNAASNADLDVFCAGMLRAEEGGLRVLCRTAASFVSSRMAVPQIAPLGPRDLGLAERRGGPGGLIVVGSYVPKTTRQVEALVSSWSHRMEAVYVSAEALSSTDLCAAEAEVSRAAAAAERAIRGGTDAMVCTARRLLSGADAKESLEIGNRVSRGLVEIVRAIQTRPRYLLAKGGITSSDLASKAMGASSAMVVGQAAPGVPLWELGPGSRHEGLPFVVFPGNVGTDETVAEVVQRLAMPPRKGTVEILADAAKGGCAVGAFNVYDLVGAAAVVHAAEESGSPAILQIHPASLRAPGGGAALVAGCMELAKRASVPVTVHLDHAGEADWPEAVMLGMDSVLVDGSSLPYEENLAMTRRAVEICHRRGISVEAEIGRLSGTEDGLTVEEYEARLTDPAKAAEFVAATGVDMLAVCIGNVHGRYPPSGPDLDLDRLTDIRRAVPSSVGLVLHGASGLPAGLISRCTAAGVVKYNVNTEVRSAYVAALRGPDGEGADLAALQAAGHAAMREAAASKMQLFGSCRAAA</sequence>
<keyword evidence="5" id="KW-0067">ATP-binding</keyword>
<dbReference type="InterPro" id="IPR031475">
    <property type="entry name" value="NBD_C"/>
</dbReference>